<gene>
    <name evidence="1" type="ORF">HA331_08670</name>
</gene>
<dbReference type="Proteomes" id="UP000617544">
    <property type="component" value="Unassembled WGS sequence"/>
</dbReference>
<accession>A0A832WJY8</accession>
<name>A0A832WJY8_PYRHR</name>
<protein>
    <submittedName>
        <fullName evidence="1">Uncharacterized protein</fullName>
    </submittedName>
</protein>
<sequence length="176" mass="21089">MSWEEEGYELLGRGSLDKYIRDTYVMATGEMEVEDILDIIKRELFWYQIPVEFHTLEPLEVGDGEYSIELSSRVLVREGYCKHIYEVLFTDADLIYYKVTKRTHDVEEDSHEFLERVRFILDTLHFLIIMRIEHSNEGTEIRAVRVYTPEKDKFQKQFHKLLQDIGKARDKITKYI</sequence>
<dbReference type="AlphaFoldDB" id="A0A832WJY8"/>
<dbReference type="GeneID" id="1443492"/>
<dbReference type="EMBL" id="DUJN01000008">
    <property type="protein sequence ID" value="HII61792.1"/>
    <property type="molecule type" value="Genomic_DNA"/>
</dbReference>
<evidence type="ECO:0000313" key="1">
    <source>
        <dbReference type="EMBL" id="HII61792.1"/>
    </source>
</evidence>
<comment type="caution">
    <text evidence="1">The sequence shown here is derived from an EMBL/GenBank/DDBJ whole genome shotgun (WGS) entry which is preliminary data.</text>
</comment>
<proteinExistence type="predicted"/>
<dbReference type="RefSeq" id="WP_010885257.1">
    <property type="nucleotide sequence ID" value="NZ_DUJN01000008.1"/>
</dbReference>
<evidence type="ECO:0000313" key="2">
    <source>
        <dbReference type="Proteomes" id="UP000617544"/>
    </source>
</evidence>
<reference evidence="1" key="1">
    <citation type="journal article" date="2020" name="bioRxiv">
        <title>A rank-normalized archaeal taxonomy based on genome phylogeny resolves widespread incomplete and uneven classifications.</title>
        <authorList>
            <person name="Rinke C."/>
            <person name="Chuvochina M."/>
            <person name="Mussig A.J."/>
            <person name="Chaumeil P.-A."/>
            <person name="Waite D.W."/>
            <person name="Whitman W.B."/>
            <person name="Parks D.H."/>
            <person name="Hugenholtz P."/>
        </authorList>
    </citation>
    <scope>NUCLEOTIDE SEQUENCE</scope>
    <source>
        <strain evidence="1">UBA8834</strain>
    </source>
</reference>
<organism evidence="1 2">
    <name type="scientific">Pyrococcus horikoshii</name>
    <dbReference type="NCBI Taxonomy" id="53953"/>
    <lineage>
        <taxon>Archaea</taxon>
        <taxon>Methanobacteriati</taxon>
        <taxon>Methanobacteriota</taxon>
        <taxon>Thermococci</taxon>
        <taxon>Thermococcales</taxon>
        <taxon>Thermococcaceae</taxon>
        <taxon>Pyrococcus</taxon>
    </lineage>
</organism>